<accession>A0AA86SYA4</accession>
<gene>
    <name evidence="2" type="ORF">AYBTSS11_LOCUS27244</name>
</gene>
<protein>
    <submittedName>
        <fullName evidence="2">Uncharacterized protein</fullName>
    </submittedName>
</protein>
<name>A0AA86SYA4_9FABA</name>
<dbReference type="AlphaFoldDB" id="A0AA86SYA4"/>
<feature type="non-terminal residue" evidence="2">
    <location>
        <position position="71"/>
    </location>
</feature>
<keyword evidence="3" id="KW-1185">Reference proteome</keyword>
<sequence>MKQQKQNKRRGERHVGPTTEELGGDHQLVVSVGVSDKPYGPLPFLLDFEKYKGVKFILCDDPLSIHKEQRK</sequence>
<evidence type="ECO:0000313" key="2">
    <source>
        <dbReference type="EMBL" id="CAJ1975147.1"/>
    </source>
</evidence>
<dbReference type="Gramene" id="rna-AYBTSS11_LOCUS27244">
    <property type="protein sequence ID" value="CAJ1975147.1"/>
    <property type="gene ID" value="gene-AYBTSS11_LOCUS27244"/>
</dbReference>
<proteinExistence type="predicted"/>
<feature type="compositionally biased region" description="Basic residues" evidence="1">
    <location>
        <begin position="1"/>
        <end position="12"/>
    </location>
</feature>
<evidence type="ECO:0000313" key="3">
    <source>
        <dbReference type="Proteomes" id="UP001189624"/>
    </source>
</evidence>
<reference evidence="2" key="1">
    <citation type="submission" date="2023-10" db="EMBL/GenBank/DDBJ databases">
        <authorList>
            <person name="Domelevo Entfellner J.-B."/>
        </authorList>
    </citation>
    <scope>NUCLEOTIDE SEQUENCE</scope>
</reference>
<evidence type="ECO:0000256" key="1">
    <source>
        <dbReference type="SAM" id="MobiDB-lite"/>
    </source>
</evidence>
<organism evidence="2 3">
    <name type="scientific">Sphenostylis stenocarpa</name>
    <dbReference type="NCBI Taxonomy" id="92480"/>
    <lineage>
        <taxon>Eukaryota</taxon>
        <taxon>Viridiplantae</taxon>
        <taxon>Streptophyta</taxon>
        <taxon>Embryophyta</taxon>
        <taxon>Tracheophyta</taxon>
        <taxon>Spermatophyta</taxon>
        <taxon>Magnoliopsida</taxon>
        <taxon>eudicotyledons</taxon>
        <taxon>Gunneridae</taxon>
        <taxon>Pentapetalae</taxon>
        <taxon>rosids</taxon>
        <taxon>fabids</taxon>
        <taxon>Fabales</taxon>
        <taxon>Fabaceae</taxon>
        <taxon>Papilionoideae</taxon>
        <taxon>50 kb inversion clade</taxon>
        <taxon>NPAAA clade</taxon>
        <taxon>indigoferoid/millettioid clade</taxon>
        <taxon>Phaseoleae</taxon>
        <taxon>Sphenostylis</taxon>
    </lineage>
</organism>
<dbReference type="EMBL" id="OY731406">
    <property type="protein sequence ID" value="CAJ1975147.1"/>
    <property type="molecule type" value="Genomic_DNA"/>
</dbReference>
<feature type="region of interest" description="Disordered" evidence="1">
    <location>
        <begin position="1"/>
        <end position="22"/>
    </location>
</feature>
<dbReference type="Proteomes" id="UP001189624">
    <property type="component" value="Chromosome 9"/>
</dbReference>